<keyword evidence="1" id="KW-0131">Cell cycle</keyword>
<proteinExistence type="predicted"/>
<dbReference type="PROSITE" id="PS00318">
    <property type="entry name" value="HMG_COA_REDUCTASE_2"/>
    <property type="match status" value="1"/>
</dbReference>
<dbReference type="GO" id="GO:0051301">
    <property type="term" value="P:cell division"/>
    <property type="evidence" value="ECO:0007669"/>
    <property type="project" value="UniProtKB-KW"/>
</dbReference>
<dbReference type="NCBIfam" id="TIGR04088">
    <property type="entry name" value="cognate_SipW"/>
    <property type="match status" value="1"/>
</dbReference>
<dbReference type="RefSeq" id="WP_017797715.1">
    <property type="nucleotide sequence ID" value="NZ_BSKO01000001.1"/>
</dbReference>
<protein>
    <submittedName>
        <fullName evidence="1">Cell division protein FtsN</fullName>
    </submittedName>
</protein>
<dbReference type="InterPro" id="IPR022121">
    <property type="entry name" value="Peptidase_M73_camelysin"/>
</dbReference>
<keyword evidence="1" id="KW-0132">Cell division</keyword>
<dbReference type="Pfam" id="PF12389">
    <property type="entry name" value="Peptidase_M73"/>
    <property type="match status" value="1"/>
</dbReference>
<dbReference type="Proteomes" id="UP001275436">
    <property type="component" value="Unassembled WGS sequence"/>
</dbReference>
<reference evidence="1 2" key="1">
    <citation type="submission" date="2023-02" db="EMBL/GenBank/DDBJ databases">
        <title>Oceanobacillus kimchii IFOP_LL358 isolated form Alexandrium catenella lab strain.</title>
        <authorList>
            <person name="Gajardo G."/>
            <person name="Ueki S."/>
            <person name="Maruyama F."/>
        </authorList>
    </citation>
    <scope>NUCLEOTIDE SEQUENCE [LARGE SCALE GENOMIC DNA]</scope>
    <source>
        <strain evidence="1 2">IFOP_LL358</strain>
    </source>
</reference>
<sequence length="194" mass="21590">MKLKKKLGMGVATAILGLGLIGGGTFAYFSDTAEATANFTAGTLDLSVHPEVIVDVDNLKPGDYMIETFKLKNDGSLPIKEVLLDTEYEVIDADGNNTGDFGEHIKVDFLYNANQLDNVIYSTTLKDLETMSPEAIKELRLLFWTKPGLEVGKTHNFVVKFTFEDNGEDQNEFQGDSLQLKWLFNAKQTEGERR</sequence>
<organism evidence="1 2">
    <name type="scientific">Oceanobacillus kimchii</name>
    <dbReference type="NCBI Taxonomy" id="746691"/>
    <lineage>
        <taxon>Bacteria</taxon>
        <taxon>Bacillati</taxon>
        <taxon>Bacillota</taxon>
        <taxon>Bacilli</taxon>
        <taxon>Bacillales</taxon>
        <taxon>Bacillaceae</taxon>
        <taxon>Oceanobacillus</taxon>
    </lineage>
</organism>
<dbReference type="InterPro" id="IPR023833">
    <property type="entry name" value="Signal_pept_SipW-depend-type"/>
</dbReference>
<evidence type="ECO:0000313" key="1">
    <source>
        <dbReference type="EMBL" id="GLO67191.1"/>
    </source>
</evidence>
<comment type="caution">
    <text evidence="1">The sequence shown here is derived from an EMBL/GenBank/DDBJ whole genome shotgun (WGS) entry which is preliminary data.</text>
</comment>
<dbReference type="EMBL" id="BSKO01000001">
    <property type="protein sequence ID" value="GLO67191.1"/>
    <property type="molecule type" value="Genomic_DNA"/>
</dbReference>
<name>A0ABQ5TJZ9_9BACI</name>
<gene>
    <name evidence="1" type="ORF">MACH08_29750</name>
</gene>
<dbReference type="InterPro" id="IPR023076">
    <property type="entry name" value="HMG_CoA_Rdtase_CS"/>
</dbReference>
<accession>A0ABQ5TJZ9</accession>
<evidence type="ECO:0000313" key="2">
    <source>
        <dbReference type="Proteomes" id="UP001275436"/>
    </source>
</evidence>
<keyword evidence="2" id="KW-1185">Reference proteome</keyword>